<dbReference type="SUPFAM" id="SSF81469">
    <property type="entry name" value="Bacterial aa3 type cytochrome c oxidase subunit IV"/>
    <property type="match status" value="1"/>
</dbReference>
<dbReference type="Proteomes" id="UP000198788">
    <property type="component" value="Unassembled WGS sequence"/>
</dbReference>
<dbReference type="InterPro" id="IPR036596">
    <property type="entry name" value="Cyt-C_aa3_sf"/>
</dbReference>
<dbReference type="EMBL" id="FOZV01000006">
    <property type="protein sequence ID" value="SFS80122.1"/>
    <property type="molecule type" value="Genomic_DNA"/>
</dbReference>
<sequence length="85" mass="9319">MAEPHTAHDAHDDYVHGSQEISEQESTFRLFMGLAKWGSLLTAAVVAFLTIWFMPNGSFIGGAIAFVVIMVAGWFLLKKPKTAAH</sequence>
<keyword evidence="1" id="KW-1133">Transmembrane helix</keyword>
<dbReference type="AlphaFoldDB" id="A0A1I6ST61"/>
<dbReference type="InterPro" id="IPR012422">
    <property type="entry name" value="Cyt_c_oxidase_su4_bac-aa3"/>
</dbReference>
<protein>
    <submittedName>
        <fullName evidence="3">Aa3 type cytochrome c oxidase subunit IV</fullName>
    </submittedName>
</protein>
<organism evidence="3 4">
    <name type="scientific">Brevundimonas viscosa</name>
    <dbReference type="NCBI Taxonomy" id="871741"/>
    <lineage>
        <taxon>Bacteria</taxon>
        <taxon>Pseudomonadati</taxon>
        <taxon>Pseudomonadota</taxon>
        <taxon>Alphaproteobacteria</taxon>
        <taxon>Caulobacterales</taxon>
        <taxon>Caulobacteraceae</taxon>
        <taxon>Brevundimonas</taxon>
    </lineage>
</organism>
<dbReference type="Pfam" id="PF07835">
    <property type="entry name" value="COX4_pro_2"/>
    <property type="match status" value="1"/>
</dbReference>
<dbReference type="Gene3D" id="1.20.5.160">
    <property type="entry name" value="Bacterial aa3 type cytochrome c oxidase subunit IV"/>
    <property type="match status" value="1"/>
</dbReference>
<keyword evidence="1" id="KW-0812">Transmembrane</keyword>
<reference evidence="4" key="1">
    <citation type="submission" date="2016-10" db="EMBL/GenBank/DDBJ databases">
        <authorList>
            <person name="Varghese N."/>
            <person name="Submissions S."/>
        </authorList>
    </citation>
    <scope>NUCLEOTIDE SEQUENCE [LARGE SCALE GENOMIC DNA]</scope>
    <source>
        <strain evidence="4">CGMCC 1.10683</strain>
    </source>
</reference>
<evidence type="ECO:0000256" key="1">
    <source>
        <dbReference type="SAM" id="Phobius"/>
    </source>
</evidence>
<evidence type="ECO:0000259" key="2">
    <source>
        <dbReference type="Pfam" id="PF07835"/>
    </source>
</evidence>
<feature type="transmembrane region" description="Helical" evidence="1">
    <location>
        <begin position="59"/>
        <end position="77"/>
    </location>
</feature>
<dbReference type="STRING" id="871741.SAMN05192570_2650"/>
<accession>A0A1I6ST61</accession>
<keyword evidence="1" id="KW-0472">Membrane</keyword>
<feature type="transmembrane region" description="Helical" evidence="1">
    <location>
        <begin position="34"/>
        <end position="53"/>
    </location>
</feature>
<keyword evidence="4" id="KW-1185">Reference proteome</keyword>
<evidence type="ECO:0000313" key="4">
    <source>
        <dbReference type="Proteomes" id="UP000198788"/>
    </source>
</evidence>
<feature type="domain" description="Cytochrome c oxidase subunit IV bacterial aa3 type" evidence="2">
    <location>
        <begin position="17"/>
        <end position="53"/>
    </location>
</feature>
<dbReference type="OrthoDB" id="7207033at2"/>
<dbReference type="RefSeq" id="WP_092311643.1">
    <property type="nucleotide sequence ID" value="NZ_FOZV01000006.1"/>
</dbReference>
<gene>
    <name evidence="3" type="ORF">SAMN05192570_2650</name>
</gene>
<evidence type="ECO:0000313" key="3">
    <source>
        <dbReference type="EMBL" id="SFS80122.1"/>
    </source>
</evidence>
<name>A0A1I6ST61_9CAUL</name>
<proteinExistence type="predicted"/>